<dbReference type="GO" id="GO:0003700">
    <property type="term" value="F:DNA-binding transcription factor activity"/>
    <property type="evidence" value="ECO:0007669"/>
    <property type="project" value="InterPro"/>
</dbReference>
<evidence type="ECO:0000256" key="1">
    <source>
        <dbReference type="ARBA" id="ARBA00023015"/>
    </source>
</evidence>
<evidence type="ECO:0000259" key="4">
    <source>
        <dbReference type="PROSITE" id="PS01124"/>
    </source>
</evidence>
<gene>
    <name evidence="5" type="ORF">FVF58_29670</name>
</gene>
<dbReference type="InterPro" id="IPR009057">
    <property type="entry name" value="Homeodomain-like_sf"/>
</dbReference>
<dbReference type="PROSITE" id="PS01124">
    <property type="entry name" value="HTH_ARAC_FAMILY_2"/>
    <property type="match status" value="1"/>
</dbReference>
<proteinExistence type="predicted"/>
<comment type="caution">
    <text evidence="5">The sequence shown here is derived from an EMBL/GenBank/DDBJ whole genome shotgun (WGS) entry which is preliminary data.</text>
</comment>
<evidence type="ECO:0000256" key="2">
    <source>
        <dbReference type="ARBA" id="ARBA00023125"/>
    </source>
</evidence>
<dbReference type="GO" id="GO:0043565">
    <property type="term" value="F:sequence-specific DNA binding"/>
    <property type="evidence" value="ECO:0007669"/>
    <property type="project" value="InterPro"/>
</dbReference>
<protein>
    <submittedName>
        <fullName evidence="5">Helix-turn-helix domain-containing protein</fullName>
    </submittedName>
</protein>
<dbReference type="Pfam" id="PF12833">
    <property type="entry name" value="HTH_18"/>
    <property type="match status" value="1"/>
</dbReference>
<dbReference type="PANTHER" id="PTHR46796:SF7">
    <property type="entry name" value="ARAC FAMILY TRANSCRIPTIONAL REGULATOR"/>
    <property type="match status" value="1"/>
</dbReference>
<dbReference type="Gene3D" id="1.10.10.60">
    <property type="entry name" value="Homeodomain-like"/>
    <property type="match status" value="2"/>
</dbReference>
<evidence type="ECO:0000256" key="3">
    <source>
        <dbReference type="ARBA" id="ARBA00023163"/>
    </source>
</evidence>
<organism evidence="5 6">
    <name type="scientific">Paraburkholderia panacisoli</name>
    <dbReference type="NCBI Taxonomy" id="2603818"/>
    <lineage>
        <taxon>Bacteria</taxon>
        <taxon>Pseudomonadati</taxon>
        <taxon>Pseudomonadota</taxon>
        <taxon>Betaproteobacteria</taxon>
        <taxon>Burkholderiales</taxon>
        <taxon>Burkholderiaceae</taxon>
        <taxon>Paraburkholderia</taxon>
    </lineage>
</organism>
<sequence length="107" mass="11920">MCSAYLMELAGIGRLSVEQPADVARLSPCQFGRAFRAETGQSPAKAVERLRLEAARRMLEENRHTIDRIAGATGFSDPRRMREAFVRIFGQPSQAFRRNARIIPGAS</sequence>
<dbReference type="Proteomes" id="UP000325273">
    <property type="component" value="Unassembled WGS sequence"/>
</dbReference>
<dbReference type="AlphaFoldDB" id="A0A5B0GR75"/>
<dbReference type="InterPro" id="IPR050204">
    <property type="entry name" value="AraC_XylS_family_regulators"/>
</dbReference>
<keyword evidence="3" id="KW-0804">Transcription</keyword>
<dbReference type="EMBL" id="VTUZ01000023">
    <property type="protein sequence ID" value="KAA1005382.1"/>
    <property type="molecule type" value="Genomic_DNA"/>
</dbReference>
<keyword evidence="1" id="KW-0805">Transcription regulation</keyword>
<dbReference type="InterPro" id="IPR018060">
    <property type="entry name" value="HTH_AraC"/>
</dbReference>
<accession>A0A5B0GR75</accession>
<keyword evidence="6" id="KW-1185">Reference proteome</keyword>
<feature type="domain" description="HTH araC/xylS-type" evidence="4">
    <location>
        <begin position="1"/>
        <end position="99"/>
    </location>
</feature>
<keyword evidence="2" id="KW-0238">DNA-binding</keyword>
<evidence type="ECO:0000313" key="5">
    <source>
        <dbReference type="EMBL" id="KAA1005382.1"/>
    </source>
</evidence>
<dbReference type="SMART" id="SM00342">
    <property type="entry name" value="HTH_ARAC"/>
    <property type="match status" value="1"/>
</dbReference>
<name>A0A5B0GR75_9BURK</name>
<evidence type="ECO:0000313" key="6">
    <source>
        <dbReference type="Proteomes" id="UP000325273"/>
    </source>
</evidence>
<reference evidence="5 6" key="1">
    <citation type="submission" date="2019-08" db="EMBL/GenBank/DDBJ databases">
        <title>Paraburkholderia sp. DCY113.</title>
        <authorList>
            <person name="Kang J."/>
        </authorList>
    </citation>
    <scope>NUCLEOTIDE SEQUENCE [LARGE SCALE GENOMIC DNA]</scope>
    <source>
        <strain evidence="5 6">DCY113</strain>
    </source>
</reference>
<dbReference type="SUPFAM" id="SSF46689">
    <property type="entry name" value="Homeodomain-like"/>
    <property type="match status" value="1"/>
</dbReference>
<dbReference type="PANTHER" id="PTHR46796">
    <property type="entry name" value="HTH-TYPE TRANSCRIPTIONAL ACTIVATOR RHAS-RELATED"/>
    <property type="match status" value="1"/>
</dbReference>